<keyword evidence="8" id="KW-1185">Reference proteome</keyword>
<dbReference type="InterPro" id="IPR045170">
    <property type="entry name" value="MTOX"/>
</dbReference>
<dbReference type="KEGG" id="opa:HPODL_04547"/>
<dbReference type="GeneID" id="25773975"/>
<sequence>MPGVFAMYDKQAKIIIVGSGVFGLSAAYHLVQNGYTNIHIFDRTNYNETKYHPLRGSDSASGDINKFFRVYYETKTLYSKLAVEALDVWEKWNEEIQQLPEADKARFIDDDLELIRLSGGLRISDTSEMAPVEKENLEGFKRLGLRATQFDINSDEDLLRAKLLGFRRKLAVVRDLQQRGKISTVSGTLDGIGRMLKADKACFFVKILLEHAGVKFHYGEQGTFSDKISTGDVIGGIITADGQHHAADLVIVSSGPWTESLVPQLQHRIHASLANIVYLEIPKTRQDLIDKYSEYPHLQWKTTSSEHDRNKNHDVGEGGFAFFPPTRKEGILKINTRQRKYLNPERVGDHYVSMPKTLGDERLPKSVVQEAKEILMAVAPDVVQLPGVKLKTKLLWYTDAINSDFVIDFVPGYQNLIVATGGSSHAFKFLPVLGKTVVDRVLGRENEYTELFRWKDPQDIRVDNYLLKEEHIERDEKRRFDTAVLCTDTDLEFSAADLERLDQVTI</sequence>
<dbReference type="AlphaFoldDB" id="W1QKW5"/>
<comment type="similarity">
    <text evidence="2">Belongs to the MSOX/MTOX family.</text>
</comment>
<evidence type="ECO:0000256" key="5">
    <source>
        <dbReference type="ARBA" id="ARBA00023002"/>
    </source>
</evidence>
<keyword evidence="3" id="KW-0285">Flavoprotein</keyword>
<reference evidence="7 8" key="1">
    <citation type="journal article" date="2013" name="BMC Genomics">
        <title>Genome sequence and analysis of methylotrophic yeast Hansenula polymorpha DL1.</title>
        <authorList>
            <person name="Ravin N.V."/>
            <person name="Eldarov M.A."/>
            <person name="Kadnikov V.V."/>
            <person name="Beletsky A.V."/>
            <person name="Schneider J."/>
            <person name="Mardanova E.S."/>
            <person name="Smekalova E.M."/>
            <person name="Zvereva M.I."/>
            <person name="Dontsova O.A."/>
            <person name="Mardanov A.V."/>
            <person name="Skryabin K.G."/>
        </authorList>
    </citation>
    <scope>NUCLEOTIDE SEQUENCE [LARGE SCALE GENOMIC DNA]</scope>
    <source>
        <strain evidence="8">ATCC 26012 / BCRC 20466 / JCM 22074 / NRRL Y-7560 / DL-1</strain>
    </source>
</reference>
<dbReference type="OrthoDB" id="2219495at2759"/>
<evidence type="ECO:0000256" key="2">
    <source>
        <dbReference type="ARBA" id="ARBA00010989"/>
    </source>
</evidence>
<protein>
    <submittedName>
        <fullName evidence="7">L-saccharopine oxidase</fullName>
    </submittedName>
</protein>
<dbReference type="Gene3D" id="3.30.9.10">
    <property type="entry name" value="D-Amino Acid Oxidase, subunit A, domain 2"/>
    <property type="match status" value="1"/>
</dbReference>
<dbReference type="EMBL" id="AEOI02000004">
    <property type="protein sequence ID" value="ESX01771.1"/>
    <property type="molecule type" value="Genomic_DNA"/>
</dbReference>
<dbReference type="RefSeq" id="XP_013936357.1">
    <property type="nucleotide sequence ID" value="XM_014080882.1"/>
</dbReference>
<dbReference type="Pfam" id="PF01266">
    <property type="entry name" value="DAO"/>
    <property type="match status" value="1"/>
</dbReference>
<organism evidence="7 8">
    <name type="scientific">Ogataea parapolymorpha (strain ATCC 26012 / BCRC 20466 / JCM 22074 / NRRL Y-7560 / DL-1)</name>
    <name type="common">Yeast</name>
    <name type="synonym">Hansenula polymorpha</name>
    <dbReference type="NCBI Taxonomy" id="871575"/>
    <lineage>
        <taxon>Eukaryota</taxon>
        <taxon>Fungi</taxon>
        <taxon>Dikarya</taxon>
        <taxon>Ascomycota</taxon>
        <taxon>Saccharomycotina</taxon>
        <taxon>Pichiomycetes</taxon>
        <taxon>Pichiales</taxon>
        <taxon>Pichiaceae</taxon>
        <taxon>Ogataea</taxon>
    </lineage>
</organism>
<dbReference type="Proteomes" id="UP000008673">
    <property type="component" value="Unassembled WGS sequence"/>
</dbReference>
<keyword evidence="5" id="KW-0560">Oxidoreductase</keyword>
<dbReference type="OMA" id="DKQPYHE"/>
<dbReference type="GO" id="GO:0050660">
    <property type="term" value="F:flavin adenine dinucleotide binding"/>
    <property type="evidence" value="ECO:0007669"/>
    <property type="project" value="InterPro"/>
</dbReference>
<evidence type="ECO:0000259" key="6">
    <source>
        <dbReference type="Pfam" id="PF01266"/>
    </source>
</evidence>
<dbReference type="InterPro" id="IPR006076">
    <property type="entry name" value="FAD-dep_OxRdtase"/>
</dbReference>
<dbReference type="eggNOG" id="KOG2820">
    <property type="taxonomic scope" value="Eukaryota"/>
</dbReference>
<dbReference type="PANTHER" id="PTHR10961">
    <property type="entry name" value="PEROXISOMAL SARCOSINE OXIDASE"/>
    <property type="match status" value="1"/>
</dbReference>
<dbReference type="PANTHER" id="PTHR10961:SF15">
    <property type="entry name" value="FAD DEPENDENT OXIDOREDUCTASE DOMAIN-CONTAINING PROTEIN"/>
    <property type="match status" value="1"/>
</dbReference>
<dbReference type="InterPro" id="IPR036188">
    <property type="entry name" value="FAD/NAD-bd_sf"/>
</dbReference>
<evidence type="ECO:0000256" key="1">
    <source>
        <dbReference type="ARBA" id="ARBA00001974"/>
    </source>
</evidence>
<evidence type="ECO:0000313" key="7">
    <source>
        <dbReference type="EMBL" id="ESX01771.1"/>
    </source>
</evidence>
<proteinExistence type="inferred from homology"/>
<name>W1QKW5_OGAPD</name>
<comment type="cofactor">
    <cofactor evidence="1">
        <name>FAD</name>
        <dbReference type="ChEBI" id="CHEBI:57692"/>
    </cofactor>
</comment>
<dbReference type="SUPFAM" id="SSF51905">
    <property type="entry name" value="FAD/NAD(P)-binding domain"/>
    <property type="match status" value="1"/>
</dbReference>
<dbReference type="GO" id="GO:0008115">
    <property type="term" value="F:sarcosine oxidase activity"/>
    <property type="evidence" value="ECO:0007669"/>
    <property type="project" value="TreeGrafter"/>
</dbReference>
<accession>W1QKW5</accession>
<feature type="domain" description="FAD dependent oxidoreductase" evidence="6">
    <location>
        <begin position="13"/>
        <end position="440"/>
    </location>
</feature>
<keyword evidence="4" id="KW-0274">FAD</keyword>
<dbReference type="STRING" id="871575.W1QKW5"/>
<comment type="caution">
    <text evidence="7">The sequence shown here is derived from an EMBL/GenBank/DDBJ whole genome shotgun (WGS) entry which is preliminary data.</text>
</comment>
<evidence type="ECO:0000313" key="8">
    <source>
        <dbReference type="Proteomes" id="UP000008673"/>
    </source>
</evidence>
<dbReference type="Gene3D" id="3.50.50.60">
    <property type="entry name" value="FAD/NAD(P)-binding domain"/>
    <property type="match status" value="1"/>
</dbReference>
<gene>
    <name evidence="7" type="ORF">HPODL_04547</name>
</gene>
<evidence type="ECO:0000256" key="3">
    <source>
        <dbReference type="ARBA" id="ARBA00022630"/>
    </source>
</evidence>
<dbReference type="HOGENOM" id="CLU_007884_0_1_1"/>
<evidence type="ECO:0000256" key="4">
    <source>
        <dbReference type="ARBA" id="ARBA00022827"/>
    </source>
</evidence>